<dbReference type="AlphaFoldDB" id="Q0G5X2"/>
<evidence type="ECO:0000256" key="3">
    <source>
        <dbReference type="ARBA" id="ARBA00022692"/>
    </source>
</evidence>
<feature type="transmembrane region" description="Helical" evidence="6">
    <location>
        <begin position="39"/>
        <end position="68"/>
    </location>
</feature>
<feature type="transmembrane region" description="Helical" evidence="6">
    <location>
        <begin position="186"/>
        <end position="213"/>
    </location>
</feature>
<name>Q0G5X2_9HYPH</name>
<comment type="caution">
    <text evidence="7">The sequence shown here is derived from an EMBL/GenBank/DDBJ whole genome shotgun (WGS) entry which is preliminary data.</text>
</comment>
<evidence type="ECO:0000256" key="1">
    <source>
        <dbReference type="ARBA" id="ARBA00004651"/>
    </source>
</evidence>
<feature type="transmembrane region" description="Helical" evidence="6">
    <location>
        <begin position="225"/>
        <end position="247"/>
    </location>
</feature>
<dbReference type="NCBIfam" id="TIGR00765">
    <property type="entry name" value="yihY_not_rbn"/>
    <property type="match status" value="1"/>
</dbReference>
<dbReference type="InterPro" id="IPR017039">
    <property type="entry name" value="Virul_fac_BrkB"/>
</dbReference>
<reference evidence="7 8" key="1">
    <citation type="journal article" date="2010" name="J. Bacteriol.">
        <title>Genome sequence of Fulvimarina pelagi HTCC2506T, a Mn(II)-oxidizing alphaproteobacterium possessing an aerobic anoxygenic photosynthetic gene cluster and Xanthorhodopsin.</title>
        <authorList>
            <person name="Kang I."/>
            <person name="Oh H.M."/>
            <person name="Lim S.I."/>
            <person name="Ferriera S."/>
            <person name="Giovannoni S.J."/>
            <person name="Cho J.C."/>
        </authorList>
    </citation>
    <scope>NUCLEOTIDE SEQUENCE [LARGE SCALE GENOMIC DNA]</scope>
    <source>
        <strain evidence="7 8">HTCC2506</strain>
    </source>
</reference>
<dbReference type="PIRSF" id="PIRSF035875">
    <property type="entry name" value="RNase_BN"/>
    <property type="match status" value="1"/>
</dbReference>
<sequence>MSSTQTSAGRHAASPAEMPAAGWKDVLMRVKDRFDEHSVTLVAAGITFYILLALFPAITALVAIYGLVADPQTIQAQLSNLEGIVPAGALGIIHSQLERLTSQTESSLSIAFAVSILLSIYSSTKGVKALFKAMNIAYQEKDERGFIKQNLISMAFVVASIVLVILAIVTLVVIPSVLSLLPLPAGVTILVLVVPPLVLALLAMAWIAGLFRFGPHRRSPTFKWLTPGAVLTILGWVIASIAFSFYASNVKNFDATYGSMASIIVFLMWTWIMMIILLAGAELNAQLEHQTAEDTTVGEEREPGDRKAELADQIAALRNRD</sequence>
<keyword evidence="3 6" id="KW-0812">Transmembrane</keyword>
<evidence type="ECO:0000313" key="8">
    <source>
        <dbReference type="Proteomes" id="UP000004310"/>
    </source>
</evidence>
<comment type="subcellular location">
    <subcellularLocation>
        <location evidence="1">Cell membrane</location>
        <topology evidence="1">Multi-pass membrane protein</topology>
    </subcellularLocation>
</comment>
<keyword evidence="4 6" id="KW-1133">Transmembrane helix</keyword>
<dbReference type="eggNOG" id="COG1295">
    <property type="taxonomic scope" value="Bacteria"/>
</dbReference>
<keyword evidence="2" id="KW-1003">Cell membrane</keyword>
<dbReference type="RefSeq" id="WP_007066916.1">
    <property type="nucleotide sequence ID" value="NZ_DS022272.1"/>
</dbReference>
<protein>
    <submittedName>
        <fullName evidence="7">Ribonuclease BN family protein</fullName>
    </submittedName>
</protein>
<dbReference type="HOGENOM" id="CLU_045539_0_0_5"/>
<feature type="transmembrane region" description="Helical" evidence="6">
    <location>
        <begin position="108"/>
        <end position="131"/>
    </location>
</feature>
<evidence type="ECO:0000256" key="2">
    <source>
        <dbReference type="ARBA" id="ARBA00022475"/>
    </source>
</evidence>
<accession>Q0G5X2</accession>
<proteinExistence type="predicted"/>
<organism evidence="7 8">
    <name type="scientific">Fulvimarina pelagi HTCC2506</name>
    <dbReference type="NCBI Taxonomy" id="314231"/>
    <lineage>
        <taxon>Bacteria</taxon>
        <taxon>Pseudomonadati</taxon>
        <taxon>Pseudomonadota</taxon>
        <taxon>Alphaproteobacteria</taxon>
        <taxon>Hyphomicrobiales</taxon>
        <taxon>Aurantimonadaceae</taxon>
        <taxon>Fulvimarina</taxon>
    </lineage>
</organism>
<evidence type="ECO:0000256" key="4">
    <source>
        <dbReference type="ARBA" id="ARBA00022989"/>
    </source>
</evidence>
<evidence type="ECO:0000256" key="5">
    <source>
        <dbReference type="ARBA" id="ARBA00023136"/>
    </source>
</evidence>
<feature type="transmembrane region" description="Helical" evidence="6">
    <location>
        <begin position="259"/>
        <end position="281"/>
    </location>
</feature>
<dbReference type="Pfam" id="PF03631">
    <property type="entry name" value="Virul_fac_BrkB"/>
    <property type="match status" value="1"/>
</dbReference>
<dbReference type="GO" id="GO:0005886">
    <property type="term" value="C:plasma membrane"/>
    <property type="evidence" value="ECO:0007669"/>
    <property type="project" value="UniProtKB-SubCell"/>
</dbReference>
<gene>
    <name evidence="7" type="ORF">FP2506_08871</name>
</gene>
<evidence type="ECO:0000256" key="6">
    <source>
        <dbReference type="SAM" id="Phobius"/>
    </source>
</evidence>
<feature type="transmembrane region" description="Helical" evidence="6">
    <location>
        <begin position="151"/>
        <end position="174"/>
    </location>
</feature>
<dbReference type="PANTHER" id="PTHR30213">
    <property type="entry name" value="INNER MEMBRANE PROTEIN YHJD"/>
    <property type="match status" value="1"/>
</dbReference>
<evidence type="ECO:0000313" key="7">
    <source>
        <dbReference type="EMBL" id="EAU42942.1"/>
    </source>
</evidence>
<keyword evidence="8" id="KW-1185">Reference proteome</keyword>
<dbReference type="Proteomes" id="UP000004310">
    <property type="component" value="Unassembled WGS sequence"/>
</dbReference>
<dbReference type="EMBL" id="AATP01000001">
    <property type="protein sequence ID" value="EAU42942.1"/>
    <property type="molecule type" value="Genomic_DNA"/>
</dbReference>
<dbReference type="PANTHER" id="PTHR30213:SF0">
    <property type="entry name" value="UPF0761 MEMBRANE PROTEIN YIHY"/>
    <property type="match status" value="1"/>
</dbReference>
<keyword evidence="5 6" id="KW-0472">Membrane</keyword>